<dbReference type="AlphaFoldDB" id="A0A1N7KCE0"/>
<keyword evidence="1" id="KW-0472">Membrane</keyword>
<keyword evidence="3" id="KW-1185">Reference proteome</keyword>
<proteinExistence type="predicted"/>
<accession>A0A1N7KCE0</accession>
<keyword evidence="1" id="KW-1133">Transmembrane helix</keyword>
<organism evidence="2 3">
    <name type="scientific">Filimonas lacunae</name>
    <dbReference type="NCBI Taxonomy" id="477680"/>
    <lineage>
        <taxon>Bacteria</taxon>
        <taxon>Pseudomonadati</taxon>
        <taxon>Bacteroidota</taxon>
        <taxon>Chitinophagia</taxon>
        <taxon>Chitinophagales</taxon>
        <taxon>Chitinophagaceae</taxon>
        <taxon>Filimonas</taxon>
    </lineage>
</organism>
<feature type="transmembrane region" description="Helical" evidence="1">
    <location>
        <begin position="72"/>
        <end position="89"/>
    </location>
</feature>
<evidence type="ECO:0000313" key="2">
    <source>
        <dbReference type="EMBL" id="SIS59209.1"/>
    </source>
</evidence>
<name>A0A1N7KCE0_9BACT</name>
<evidence type="ECO:0000313" key="3">
    <source>
        <dbReference type="Proteomes" id="UP000186917"/>
    </source>
</evidence>
<gene>
    <name evidence="2" type="ORF">SAMN05421788_101108</name>
</gene>
<evidence type="ECO:0000256" key="1">
    <source>
        <dbReference type="SAM" id="Phobius"/>
    </source>
</evidence>
<dbReference type="RefSeq" id="WP_076374633.1">
    <property type="nucleotide sequence ID" value="NZ_AP017422.1"/>
</dbReference>
<dbReference type="STRING" id="477680.SAMN05421788_101108"/>
<feature type="transmembrane region" description="Helical" evidence="1">
    <location>
        <begin position="46"/>
        <end position="66"/>
    </location>
</feature>
<reference evidence="3" key="1">
    <citation type="submission" date="2017-01" db="EMBL/GenBank/DDBJ databases">
        <authorList>
            <person name="Varghese N."/>
            <person name="Submissions S."/>
        </authorList>
    </citation>
    <scope>NUCLEOTIDE SEQUENCE [LARGE SCALE GENOMIC DNA]</scope>
    <source>
        <strain evidence="3">DSM 21054</strain>
    </source>
</reference>
<sequence length="92" mass="10028">MKTSHLVKIILLTIPAITLLYVFLLRDRIEGGTGIGGGSYDLTKTFTAIAIGLYLLVLNLFLLIQNAQANKFFLLGGGVMLMITVIIAVRTF</sequence>
<dbReference type="Proteomes" id="UP000186917">
    <property type="component" value="Unassembled WGS sequence"/>
</dbReference>
<protein>
    <submittedName>
        <fullName evidence="2">Uncharacterized protein</fullName>
    </submittedName>
</protein>
<dbReference type="EMBL" id="FTOR01000001">
    <property type="protein sequence ID" value="SIS59209.1"/>
    <property type="molecule type" value="Genomic_DNA"/>
</dbReference>
<keyword evidence="1" id="KW-0812">Transmembrane</keyword>
<feature type="transmembrane region" description="Helical" evidence="1">
    <location>
        <begin position="6"/>
        <end position="25"/>
    </location>
</feature>